<evidence type="ECO:0000313" key="7">
    <source>
        <dbReference type="Proteomes" id="UP000189475"/>
    </source>
</evidence>
<protein>
    <submittedName>
        <fullName evidence="6">Biotin transport ATP-binding protein BioM</fullName>
        <ecNumber evidence="6">3.6.3.-</ecNumber>
    </submittedName>
</protein>
<keyword evidence="6" id="KW-0378">Hydrolase</keyword>
<dbReference type="PANTHER" id="PTHR43553:SF24">
    <property type="entry name" value="ENERGY-COUPLING FACTOR TRANSPORTER ATP-BINDING PROTEIN ECFA1"/>
    <property type="match status" value="1"/>
</dbReference>
<dbReference type="GO" id="GO:0042626">
    <property type="term" value="F:ATPase-coupled transmembrane transporter activity"/>
    <property type="evidence" value="ECO:0007669"/>
    <property type="project" value="TreeGrafter"/>
</dbReference>
<dbReference type="InterPro" id="IPR003593">
    <property type="entry name" value="AAA+_ATPase"/>
</dbReference>
<evidence type="ECO:0000256" key="4">
    <source>
        <dbReference type="ARBA" id="ARBA00022840"/>
    </source>
</evidence>
<dbReference type="Proteomes" id="UP000189475">
    <property type="component" value="Unassembled WGS sequence"/>
</dbReference>
<gene>
    <name evidence="6" type="primary">bioM</name>
    <name evidence="6" type="ORF">VPAL9027_00543</name>
</gene>
<dbReference type="GO" id="GO:0043190">
    <property type="term" value="C:ATP-binding cassette (ABC) transporter complex"/>
    <property type="evidence" value="ECO:0007669"/>
    <property type="project" value="TreeGrafter"/>
</dbReference>
<reference evidence="6 7" key="1">
    <citation type="submission" date="2017-02" db="EMBL/GenBank/DDBJ databases">
        <authorList>
            <person name="Peterson S.W."/>
        </authorList>
    </citation>
    <scope>NUCLEOTIDE SEQUENCE [LARGE SCALE GENOMIC DNA]</scope>
    <source>
        <strain evidence="6 7">CECT 9027</strain>
    </source>
</reference>
<evidence type="ECO:0000256" key="2">
    <source>
        <dbReference type="ARBA" id="ARBA00022448"/>
    </source>
</evidence>
<feature type="domain" description="ABC transporter" evidence="5">
    <location>
        <begin position="18"/>
        <end position="244"/>
    </location>
</feature>
<dbReference type="SUPFAM" id="SSF52540">
    <property type="entry name" value="P-loop containing nucleoside triphosphate hydrolases"/>
    <property type="match status" value="1"/>
</dbReference>
<dbReference type="RefSeq" id="WP_077312067.1">
    <property type="nucleotide sequence ID" value="NZ_AP024887.1"/>
</dbReference>
<keyword evidence="7" id="KW-1185">Reference proteome</keyword>
<dbReference type="STRING" id="1918946.VPAL9027_00543"/>
<proteinExistence type="inferred from homology"/>
<dbReference type="AlphaFoldDB" id="A0A1R4B131"/>
<dbReference type="SMART" id="SM00382">
    <property type="entry name" value="AAA"/>
    <property type="match status" value="1"/>
</dbReference>
<sequence>MTVTYAPPHQHAYTETGINLQAVNLDIQGKRILNQLSFQSDVPRLGIIGRNGSGKSTLSRVLSGLLAVDSGAVTLAGINPETQRKQALQEVGLLFQNPDHQIIFPTVLEEMVFGLRQLGQKKSEATQYAFEILEQFGKSHWKDAHTASLSQGQKHLLCLMAVVAMRPKLIILDEPFAGLDIPTKKQLQRYLDRFPGKLIHISHDPSDIEHYEQIVWLEAGQLERIGSPNDVLPHYLNTMNTLGDSDDISDLAG</sequence>
<dbReference type="InterPro" id="IPR003439">
    <property type="entry name" value="ABC_transporter-like_ATP-bd"/>
</dbReference>
<keyword evidence="3" id="KW-0547">Nucleotide-binding</keyword>
<dbReference type="GO" id="GO:0016887">
    <property type="term" value="F:ATP hydrolysis activity"/>
    <property type="evidence" value="ECO:0007669"/>
    <property type="project" value="InterPro"/>
</dbReference>
<dbReference type="Pfam" id="PF00005">
    <property type="entry name" value="ABC_tran"/>
    <property type="match status" value="1"/>
</dbReference>
<keyword evidence="4 6" id="KW-0067">ATP-binding</keyword>
<evidence type="ECO:0000313" key="6">
    <source>
        <dbReference type="EMBL" id="SJL82613.1"/>
    </source>
</evidence>
<accession>A0A1R4B131</accession>
<organism evidence="6 7">
    <name type="scientific">Vibrio palustris</name>
    <dbReference type="NCBI Taxonomy" id="1918946"/>
    <lineage>
        <taxon>Bacteria</taxon>
        <taxon>Pseudomonadati</taxon>
        <taxon>Pseudomonadota</taxon>
        <taxon>Gammaproteobacteria</taxon>
        <taxon>Vibrionales</taxon>
        <taxon>Vibrionaceae</taxon>
        <taxon>Vibrio</taxon>
    </lineage>
</organism>
<name>A0A1R4B131_9VIBR</name>
<evidence type="ECO:0000259" key="5">
    <source>
        <dbReference type="PROSITE" id="PS50893"/>
    </source>
</evidence>
<dbReference type="CDD" id="cd03225">
    <property type="entry name" value="ABC_cobalt_CbiO_domain1"/>
    <property type="match status" value="1"/>
</dbReference>
<dbReference type="InterPro" id="IPR027417">
    <property type="entry name" value="P-loop_NTPase"/>
</dbReference>
<dbReference type="GO" id="GO:0005524">
    <property type="term" value="F:ATP binding"/>
    <property type="evidence" value="ECO:0007669"/>
    <property type="project" value="UniProtKB-KW"/>
</dbReference>
<dbReference type="EMBL" id="FUFT01000002">
    <property type="protein sequence ID" value="SJL82613.1"/>
    <property type="molecule type" value="Genomic_DNA"/>
</dbReference>
<dbReference type="InterPro" id="IPR050095">
    <property type="entry name" value="ECF_ABC_transporter_ATP-bd"/>
</dbReference>
<comment type="similarity">
    <text evidence="1">Belongs to the ABC transporter superfamily.</text>
</comment>
<dbReference type="EC" id="3.6.3.-" evidence="6"/>
<evidence type="ECO:0000256" key="1">
    <source>
        <dbReference type="ARBA" id="ARBA00005417"/>
    </source>
</evidence>
<keyword evidence="2" id="KW-0813">Transport</keyword>
<dbReference type="Gene3D" id="3.40.50.300">
    <property type="entry name" value="P-loop containing nucleotide triphosphate hydrolases"/>
    <property type="match status" value="1"/>
</dbReference>
<dbReference type="InterPro" id="IPR015856">
    <property type="entry name" value="ABC_transpr_CbiO/EcfA_su"/>
</dbReference>
<dbReference type="PROSITE" id="PS50893">
    <property type="entry name" value="ABC_TRANSPORTER_2"/>
    <property type="match status" value="1"/>
</dbReference>
<evidence type="ECO:0000256" key="3">
    <source>
        <dbReference type="ARBA" id="ARBA00022741"/>
    </source>
</evidence>
<dbReference type="OrthoDB" id="501320at2"/>
<dbReference type="PANTHER" id="PTHR43553">
    <property type="entry name" value="HEAVY METAL TRANSPORTER"/>
    <property type="match status" value="1"/>
</dbReference>